<keyword evidence="3" id="KW-1185">Reference proteome</keyword>
<keyword evidence="1" id="KW-0472">Membrane</keyword>
<sequence length="110" mass="11994">MISELMADSAAPPAPRLRSWVAPLISSLITLPAAFFAHRFAAEAARFGSGAERAFTVFGWGLTVALLTLATAWLLPWEERFVARRRGFSVAAPFAVVATFALYLVLVDWP</sequence>
<reference evidence="2 3" key="1">
    <citation type="submission" date="2022-10" db="EMBL/GenBank/DDBJ databases">
        <authorList>
            <person name="Xie J."/>
            <person name="Shen N."/>
        </authorList>
    </citation>
    <scope>NUCLEOTIDE SEQUENCE [LARGE SCALE GENOMIC DNA]</scope>
    <source>
        <strain evidence="2 3">YIM65594</strain>
    </source>
</reference>
<name>A0ABU6F5S4_9ACTN</name>
<keyword evidence="1" id="KW-1133">Transmembrane helix</keyword>
<dbReference type="Proteomes" id="UP001354931">
    <property type="component" value="Unassembled WGS sequence"/>
</dbReference>
<feature type="transmembrane region" description="Helical" evidence="1">
    <location>
        <begin position="87"/>
        <end position="106"/>
    </location>
</feature>
<gene>
    <name evidence="2" type="ORF">OKJ99_17625</name>
</gene>
<organism evidence="2 3">
    <name type="scientific">Streptomyces endophyticus</name>
    <dbReference type="NCBI Taxonomy" id="714166"/>
    <lineage>
        <taxon>Bacteria</taxon>
        <taxon>Bacillati</taxon>
        <taxon>Actinomycetota</taxon>
        <taxon>Actinomycetes</taxon>
        <taxon>Kitasatosporales</taxon>
        <taxon>Streptomycetaceae</taxon>
        <taxon>Streptomyces</taxon>
    </lineage>
</organism>
<dbReference type="RefSeq" id="WP_326017341.1">
    <property type="nucleotide sequence ID" value="NZ_JAOZYC010000113.1"/>
</dbReference>
<comment type="caution">
    <text evidence="2">The sequence shown here is derived from an EMBL/GenBank/DDBJ whole genome shotgun (WGS) entry which is preliminary data.</text>
</comment>
<keyword evidence="1" id="KW-0812">Transmembrane</keyword>
<protein>
    <submittedName>
        <fullName evidence="2">Uncharacterized protein</fullName>
    </submittedName>
</protein>
<evidence type="ECO:0000313" key="2">
    <source>
        <dbReference type="EMBL" id="MEB8339318.1"/>
    </source>
</evidence>
<dbReference type="EMBL" id="JAOZYC010000113">
    <property type="protein sequence ID" value="MEB8339318.1"/>
    <property type="molecule type" value="Genomic_DNA"/>
</dbReference>
<accession>A0ABU6F5S4</accession>
<evidence type="ECO:0000313" key="3">
    <source>
        <dbReference type="Proteomes" id="UP001354931"/>
    </source>
</evidence>
<feature type="transmembrane region" description="Helical" evidence="1">
    <location>
        <begin position="54"/>
        <end position="75"/>
    </location>
</feature>
<feature type="transmembrane region" description="Helical" evidence="1">
    <location>
        <begin position="20"/>
        <end position="42"/>
    </location>
</feature>
<proteinExistence type="predicted"/>
<evidence type="ECO:0000256" key="1">
    <source>
        <dbReference type="SAM" id="Phobius"/>
    </source>
</evidence>